<proteinExistence type="predicted"/>
<feature type="region of interest" description="Disordered" evidence="1">
    <location>
        <begin position="1"/>
        <end position="24"/>
    </location>
</feature>
<sequence>MDDHRSPTAPARADAGESSRRPTSRRALLGCGAAALASLAGCAGDPNVVMGKRDESSSTFDLADGSLRIDADYGQFRVRPADDDAVHVRVEKSGSLLSSLASVDVSARREGDAVVVESTADGLDFVGVVDGPDVTVDVDIPSGVGVATATVEAGGVLLEDVRVHADGEIHAENGGAVARRVEGDLAISTGNGGAVAEDVAGFVTARSRNGAAAVYGCDGIDGASTSNGGIEADVTALRGDTELSTVNGGVASTENGGVDVTDASLSDATVSDSYVEGTIGEGTHTLRVEAANGGVTLSGPTEW</sequence>
<dbReference type="GeneID" id="56036079"/>
<evidence type="ECO:0000256" key="1">
    <source>
        <dbReference type="SAM" id="MobiDB-lite"/>
    </source>
</evidence>
<protein>
    <recommendedName>
        <fullName evidence="4">Adhesin domain-containing protein</fullName>
    </recommendedName>
</protein>
<dbReference type="Proteomes" id="UP000509626">
    <property type="component" value="Chromosome"/>
</dbReference>
<dbReference type="EMBL" id="CP058579">
    <property type="protein sequence ID" value="QLG60482.1"/>
    <property type="molecule type" value="Genomic_DNA"/>
</dbReference>
<dbReference type="RefSeq" id="WP_179267068.1">
    <property type="nucleotide sequence ID" value="NZ_CP058579.1"/>
</dbReference>
<keyword evidence="3" id="KW-1185">Reference proteome</keyword>
<reference evidence="2 3" key="1">
    <citation type="submission" date="2020-06" db="EMBL/GenBank/DDBJ databases">
        <title>NJ-3-1, isolated from saline soil.</title>
        <authorList>
            <person name="Cui H.L."/>
            <person name="Shi X."/>
        </authorList>
    </citation>
    <scope>NUCLEOTIDE SEQUENCE [LARGE SCALE GENOMIC DNA]</scope>
    <source>
        <strain evidence="2 3">NJ-3-1</strain>
    </source>
</reference>
<dbReference type="KEGG" id="halu:HUG12_01430"/>
<evidence type="ECO:0008006" key="4">
    <source>
        <dbReference type="Google" id="ProtNLM"/>
    </source>
</evidence>
<gene>
    <name evidence="2" type="ORF">HUG12_01430</name>
</gene>
<organism evidence="2 3">
    <name type="scientific">Halorarum salinum</name>
    <dbReference type="NCBI Taxonomy" id="2743089"/>
    <lineage>
        <taxon>Archaea</taxon>
        <taxon>Methanobacteriati</taxon>
        <taxon>Methanobacteriota</taxon>
        <taxon>Stenosarchaea group</taxon>
        <taxon>Halobacteria</taxon>
        <taxon>Halobacteriales</taxon>
        <taxon>Haloferacaceae</taxon>
        <taxon>Halorarum</taxon>
    </lineage>
</organism>
<dbReference type="AlphaFoldDB" id="A0A7D5QE67"/>
<accession>A0A7D5QE67</accession>
<name>A0A7D5QE67_9EURY</name>
<evidence type="ECO:0000313" key="2">
    <source>
        <dbReference type="EMBL" id="QLG60482.1"/>
    </source>
</evidence>
<evidence type="ECO:0000313" key="3">
    <source>
        <dbReference type="Proteomes" id="UP000509626"/>
    </source>
</evidence>